<protein>
    <recommendedName>
        <fullName evidence="4">TPR-like protein</fullName>
    </recommendedName>
</protein>
<dbReference type="SMART" id="SM00028">
    <property type="entry name" value="TPR"/>
    <property type="match status" value="2"/>
</dbReference>
<feature type="repeat" description="TPR" evidence="1">
    <location>
        <begin position="88"/>
        <end position="121"/>
    </location>
</feature>
<keyword evidence="3" id="KW-1185">Reference proteome</keyword>
<dbReference type="OrthoDB" id="433738at2759"/>
<dbReference type="PROSITE" id="PS50005">
    <property type="entry name" value="TPR"/>
    <property type="match status" value="1"/>
</dbReference>
<dbReference type="GO" id="GO:0012505">
    <property type="term" value="C:endomembrane system"/>
    <property type="evidence" value="ECO:0007669"/>
    <property type="project" value="TreeGrafter"/>
</dbReference>
<evidence type="ECO:0000313" key="2">
    <source>
        <dbReference type="EMBL" id="KAF9468014.1"/>
    </source>
</evidence>
<evidence type="ECO:0000256" key="1">
    <source>
        <dbReference type="PROSITE-ProRule" id="PRU00339"/>
    </source>
</evidence>
<dbReference type="GO" id="GO:0043066">
    <property type="term" value="P:negative regulation of apoptotic process"/>
    <property type="evidence" value="ECO:0007669"/>
    <property type="project" value="TreeGrafter"/>
</dbReference>
<sequence>MSDDSPEQLTATAKKLATAKQTKDVADQAFKQGNTAAALLNYHQSLMYLLGLDKNALQSIGIASTPVPGSSKDGKDAKEKTEVDDLVEKIYANMSACHMKKENWKRAVETADKALAKNENNYKALFRKGKALGEQGFYEKAVKILEDVKAKNPSDAGIVDAELSRLRIIDNQREKANKQKLKGFLNKAEKKAAAAETPVAGPSSDPA</sequence>
<accession>A0A9P5YG60</accession>
<reference evidence="2" key="1">
    <citation type="submission" date="2020-11" db="EMBL/GenBank/DDBJ databases">
        <authorList>
            <consortium name="DOE Joint Genome Institute"/>
            <person name="Ahrendt S."/>
            <person name="Riley R."/>
            <person name="Andreopoulos W."/>
            <person name="Labutti K."/>
            <person name="Pangilinan J."/>
            <person name="Ruiz-Duenas F.J."/>
            <person name="Barrasa J.M."/>
            <person name="Sanchez-Garcia M."/>
            <person name="Camarero S."/>
            <person name="Miyauchi S."/>
            <person name="Serrano A."/>
            <person name="Linde D."/>
            <person name="Babiker R."/>
            <person name="Drula E."/>
            <person name="Ayuso-Fernandez I."/>
            <person name="Pacheco R."/>
            <person name="Padilla G."/>
            <person name="Ferreira P."/>
            <person name="Barriuso J."/>
            <person name="Kellner H."/>
            <person name="Castanera R."/>
            <person name="Alfaro M."/>
            <person name="Ramirez L."/>
            <person name="Pisabarro A.G."/>
            <person name="Kuo A."/>
            <person name="Tritt A."/>
            <person name="Lipzen A."/>
            <person name="He G."/>
            <person name="Yan M."/>
            <person name="Ng V."/>
            <person name="Cullen D."/>
            <person name="Martin F."/>
            <person name="Rosso M.-N."/>
            <person name="Henrissat B."/>
            <person name="Hibbett D."/>
            <person name="Martinez A.T."/>
            <person name="Grigoriev I.V."/>
        </authorList>
    </citation>
    <scope>NUCLEOTIDE SEQUENCE</scope>
    <source>
        <strain evidence="2">CBS 247.69</strain>
    </source>
</reference>
<evidence type="ECO:0000313" key="3">
    <source>
        <dbReference type="Proteomes" id="UP000807353"/>
    </source>
</evidence>
<dbReference type="InterPro" id="IPR050754">
    <property type="entry name" value="FKBP4/5/8-like"/>
</dbReference>
<gene>
    <name evidence="2" type="ORF">BDZ94DRAFT_1294517</name>
</gene>
<dbReference type="GO" id="GO:0005829">
    <property type="term" value="C:cytosol"/>
    <property type="evidence" value="ECO:0007669"/>
    <property type="project" value="TreeGrafter"/>
</dbReference>
<dbReference type="PANTHER" id="PTHR46512">
    <property type="entry name" value="PEPTIDYLPROLYL ISOMERASE"/>
    <property type="match status" value="1"/>
</dbReference>
<organism evidence="2 3">
    <name type="scientific">Collybia nuda</name>
    <dbReference type="NCBI Taxonomy" id="64659"/>
    <lineage>
        <taxon>Eukaryota</taxon>
        <taxon>Fungi</taxon>
        <taxon>Dikarya</taxon>
        <taxon>Basidiomycota</taxon>
        <taxon>Agaricomycotina</taxon>
        <taxon>Agaricomycetes</taxon>
        <taxon>Agaricomycetidae</taxon>
        <taxon>Agaricales</taxon>
        <taxon>Tricholomatineae</taxon>
        <taxon>Clitocybaceae</taxon>
        <taxon>Collybia</taxon>
    </lineage>
</organism>
<dbReference type="GO" id="GO:0044183">
    <property type="term" value="F:protein folding chaperone"/>
    <property type="evidence" value="ECO:0007669"/>
    <property type="project" value="TreeGrafter"/>
</dbReference>
<dbReference type="Pfam" id="PF14559">
    <property type="entry name" value="TPR_19"/>
    <property type="match status" value="1"/>
</dbReference>
<dbReference type="Proteomes" id="UP000807353">
    <property type="component" value="Unassembled WGS sequence"/>
</dbReference>
<dbReference type="Gene3D" id="1.25.40.10">
    <property type="entry name" value="Tetratricopeptide repeat domain"/>
    <property type="match status" value="1"/>
</dbReference>
<dbReference type="InterPro" id="IPR011990">
    <property type="entry name" value="TPR-like_helical_dom_sf"/>
</dbReference>
<keyword evidence="1" id="KW-0802">TPR repeat</keyword>
<dbReference type="PANTHER" id="PTHR46512:SF1">
    <property type="entry name" value="PEPTIDYLPROLYL ISOMERASE"/>
    <property type="match status" value="1"/>
</dbReference>
<name>A0A9P5YG60_9AGAR</name>
<dbReference type="SUPFAM" id="SSF48452">
    <property type="entry name" value="TPR-like"/>
    <property type="match status" value="1"/>
</dbReference>
<dbReference type="InterPro" id="IPR019734">
    <property type="entry name" value="TPR_rpt"/>
</dbReference>
<dbReference type="EMBL" id="MU150234">
    <property type="protein sequence ID" value="KAF9468014.1"/>
    <property type="molecule type" value="Genomic_DNA"/>
</dbReference>
<comment type="caution">
    <text evidence="2">The sequence shown here is derived from an EMBL/GenBank/DDBJ whole genome shotgun (WGS) entry which is preliminary data.</text>
</comment>
<dbReference type="AlphaFoldDB" id="A0A9P5YG60"/>
<dbReference type="GO" id="GO:0016020">
    <property type="term" value="C:membrane"/>
    <property type="evidence" value="ECO:0007669"/>
    <property type="project" value="TreeGrafter"/>
</dbReference>
<proteinExistence type="predicted"/>
<dbReference type="GO" id="GO:0005740">
    <property type="term" value="C:mitochondrial envelope"/>
    <property type="evidence" value="ECO:0007669"/>
    <property type="project" value="TreeGrafter"/>
</dbReference>
<evidence type="ECO:0008006" key="4">
    <source>
        <dbReference type="Google" id="ProtNLM"/>
    </source>
</evidence>